<reference evidence="1 2" key="1">
    <citation type="submission" date="2018-06" db="EMBL/GenBank/DDBJ databases">
        <authorList>
            <consortium name="Pathogen Informatics"/>
            <person name="Doyle S."/>
        </authorList>
    </citation>
    <scope>NUCLEOTIDE SEQUENCE [LARGE SCALE GENOMIC DNA]</scope>
    <source>
        <strain evidence="1 2">NCTC11545</strain>
    </source>
</reference>
<sequence>MNKVHIQKFISYLKSIGAVKTQKEFALIIGYQSESAFSQAIAKVPIPVDTFDKIKNVYPEFEEFLKGSSHLEPQNWIEDDLSRYNSPNHDKTSLERLGLRLDEICRVKNISHQDLAKLLKIGYSDLLVLIAGNKPVPASLLEKIMKIMPEIKPLWLILGYGAMVDNKDEEIKRLKQELEELKKPTHPTENVDRRTA</sequence>
<accession>A0A2X2SN91</accession>
<evidence type="ECO:0000313" key="1">
    <source>
        <dbReference type="EMBL" id="SQA93768.1"/>
    </source>
</evidence>
<protein>
    <submittedName>
        <fullName evidence="1">Uncharacterized protein</fullName>
    </submittedName>
</protein>
<dbReference type="EMBL" id="UAVS01000005">
    <property type="protein sequence ID" value="SQA93768.1"/>
    <property type="molecule type" value="Genomic_DNA"/>
</dbReference>
<proteinExistence type="predicted"/>
<dbReference type="RefSeq" id="WP_111972537.1">
    <property type="nucleotide sequence ID" value="NZ_UAVS01000005.1"/>
</dbReference>
<dbReference type="Proteomes" id="UP000250169">
    <property type="component" value="Unassembled WGS sequence"/>
</dbReference>
<name>A0A2X2SN91_CAPOC</name>
<organism evidence="1 2">
    <name type="scientific">Capnocytophaga ochracea</name>
    <dbReference type="NCBI Taxonomy" id="1018"/>
    <lineage>
        <taxon>Bacteria</taxon>
        <taxon>Pseudomonadati</taxon>
        <taxon>Bacteroidota</taxon>
        <taxon>Flavobacteriia</taxon>
        <taxon>Flavobacteriales</taxon>
        <taxon>Flavobacteriaceae</taxon>
        <taxon>Capnocytophaga</taxon>
    </lineage>
</organism>
<dbReference type="AlphaFoldDB" id="A0A2X2SN91"/>
<gene>
    <name evidence="1" type="ORF">NCTC11545_01145</name>
</gene>
<evidence type="ECO:0000313" key="2">
    <source>
        <dbReference type="Proteomes" id="UP000250169"/>
    </source>
</evidence>